<protein>
    <submittedName>
        <fullName evidence="1">Uncharacterized protein</fullName>
    </submittedName>
</protein>
<organism evidence="1 2">
    <name type="scientific">Lasius platythorax</name>
    <dbReference type="NCBI Taxonomy" id="488582"/>
    <lineage>
        <taxon>Eukaryota</taxon>
        <taxon>Metazoa</taxon>
        <taxon>Ecdysozoa</taxon>
        <taxon>Arthropoda</taxon>
        <taxon>Hexapoda</taxon>
        <taxon>Insecta</taxon>
        <taxon>Pterygota</taxon>
        <taxon>Neoptera</taxon>
        <taxon>Endopterygota</taxon>
        <taxon>Hymenoptera</taxon>
        <taxon>Apocrita</taxon>
        <taxon>Aculeata</taxon>
        <taxon>Formicoidea</taxon>
        <taxon>Formicidae</taxon>
        <taxon>Formicinae</taxon>
        <taxon>Lasius</taxon>
        <taxon>Lasius</taxon>
    </lineage>
</organism>
<sequence length="152" mass="17230">MTCIRYYMINHGMRLDKYAARTLLNNIVDLRHAHLDVVQIHRADVLSCSDGDVLLIKLSGKNENSLYTLFKSSINISGKIDRYRTGFLTNYGYFRRHALPVSNGHCVTYVQGYSSAAKMARPSDSGFIASYVICRGYIGDSKNLRKLIELSR</sequence>
<dbReference type="AlphaFoldDB" id="A0AAV2MWW1"/>
<evidence type="ECO:0000313" key="2">
    <source>
        <dbReference type="Proteomes" id="UP001497644"/>
    </source>
</evidence>
<proteinExistence type="predicted"/>
<name>A0AAV2MWW1_9HYME</name>
<evidence type="ECO:0000313" key="1">
    <source>
        <dbReference type="EMBL" id="CAL1671778.1"/>
    </source>
</evidence>
<accession>A0AAV2MWW1</accession>
<gene>
    <name evidence="1" type="ORF">LPLAT_LOCUS5202</name>
</gene>
<dbReference type="EMBL" id="CAXIPU020000424">
    <property type="protein sequence ID" value="CAL1671778.1"/>
    <property type="molecule type" value="Genomic_DNA"/>
</dbReference>
<dbReference type="Proteomes" id="UP001497644">
    <property type="component" value="Unassembled WGS sequence"/>
</dbReference>
<keyword evidence="2" id="KW-1185">Reference proteome</keyword>
<comment type="caution">
    <text evidence="1">The sequence shown here is derived from an EMBL/GenBank/DDBJ whole genome shotgun (WGS) entry which is preliminary data.</text>
</comment>
<reference evidence="1" key="1">
    <citation type="submission" date="2024-04" db="EMBL/GenBank/DDBJ databases">
        <authorList>
            <consortium name="Molecular Ecology Group"/>
        </authorList>
    </citation>
    <scope>NUCLEOTIDE SEQUENCE</scope>
</reference>